<dbReference type="Pfam" id="PF01810">
    <property type="entry name" value="LysE"/>
    <property type="match status" value="1"/>
</dbReference>
<dbReference type="EMBL" id="CP163302">
    <property type="protein sequence ID" value="XDP45532.1"/>
    <property type="molecule type" value="Genomic_DNA"/>
</dbReference>
<evidence type="ECO:0000256" key="2">
    <source>
        <dbReference type="ARBA" id="ARBA00022475"/>
    </source>
</evidence>
<comment type="subcellular location">
    <subcellularLocation>
        <location evidence="1">Cell membrane</location>
        <topology evidence="1">Multi-pass membrane protein</topology>
    </subcellularLocation>
</comment>
<feature type="transmembrane region" description="Helical" evidence="6">
    <location>
        <begin position="178"/>
        <end position="199"/>
    </location>
</feature>
<dbReference type="GO" id="GO:0005886">
    <property type="term" value="C:plasma membrane"/>
    <property type="evidence" value="ECO:0007669"/>
    <property type="project" value="UniProtKB-SubCell"/>
</dbReference>
<evidence type="ECO:0000256" key="1">
    <source>
        <dbReference type="ARBA" id="ARBA00004651"/>
    </source>
</evidence>
<organism evidence="7">
    <name type="scientific">Sinomonas puerhi</name>
    <dbReference type="NCBI Taxonomy" id="3238584"/>
    <lineage>
        <taxon>Bacteria</taxon>
        <taxon>Bacillati</taxon>
        <taxon>Actinomycetota</taxon>
        <taxon>Actinomycetes</taxon>
        <taxon>Micrococcales</taxon>
        <taxon>Micrococcaceae</taxon>
        <taxon>Sinomonas</taxon>
    </lineage>
</organism>
<dbReference type="AlphaFoldDB" id="A0AB39L393"/>
<evidence type="ECO:0000256" key="3">
    <source>
        <dbReference type="ARBA" id="ARBA00022692"/>
    </source>
</evidence>
<feature type="transmembrane region" description="Helical" evidence="6">
    <location>
        <begin position="6"/>
        <end position="27"/>
    </location>
</feature>
<feature type="transmembrane region" description="Helical" evidence="6">
    <location>
        <begin position="67"/>
        <end position="86"/>
    </location>
</feature>
<keyword evidence="5 6" id="KW-0472">Membrane</keyword>
<evidence type="ECO:0000313" key="7">
    <source>
        <dbReference type="EMBL" id="XDP45532.1"/>
    </source>
</evidence>
<dbReference type="RefSeq" id="WP_369046047.1">
    <property type="nucleotide sequence ID" value="NZ_CP163302.1"/>
</dbReference>
<keyword evidence="2" id="KW-1003">Cell membrane</keyword>
<feature type="transmembrane region" description="Helical" evidence="6">
    <location>
        <begin position="107"/>
        <end position="125"/>
    </location>
</feature>
<accession>A0AB39L393</accession>
<name>A0AB39L393_9MICC</name>
<dbReference type="PANTHER" id="PTHR30086:SF20">
    <property type="entry name" value="ARGININE EXPORTER PROTEIN ARGO-RELATED"/>
    <property type="match status" value="1"/>
</dbReference>
<dbReference type="InterPro" id="IPR001123">
    <property type="entry name" value="LeuE-type"/>
</dbReference>
<gene>
    <name evidence="7" type="ORF">AB5L97_00440</name>
</gene>
<reference evidence="7" key="1">
    <citation type="submission" date="2024-07" db="EMBL/GenBank/DDBJ databases">
        <authorList>
            <person name="fu j."/>
        </authorList>
    </citation>
    <scope>NUCLEOTIDE SEQUENCE</scope>
    <source>
        <strain evidence="7">P10A9</strain>
    </source>
</reference>
<sequence length="201" mass="20917">MILSYLAGLGASLGLIIAIGAQNAYVLRQGIKREWILPVVLVCAASDAALIFSGVAGIGAAVQSAPMLLQVVRWVGVAFLVTYGFFAAKRALRPGSLRAAEGRGNGTVWAAVATVLALTWLNPHVYLDTLVLLGSLANAQGDGRWAFGFGAVTASALWFPLLGYGARSLSGFFARPAAWRFLDGFVAVLMASLAAMLAFGG</sequence>
<protein>
    <submittedName>
        <fullName evidence="7">LysE/ArgO family amino acid transporter</fullName>
    </submittedName>
</protein>
<keyword evidence="4 6" id="KW-1133">Transmembrane helix</keyword>
<dbReference type="KEGG" id="spue:AB5L97_00440"/>
<keyword evidence="3 6" id="KW-0812">Transmembrane</keyword>
<dbReference type="PANTHER" id="PTHR30086">
    <property type="entry name" value="ARGININE EXPORTER PROTEIN ARGO"/>
    <property type="match status" value="1"/>
</dbReference>
<evidence type="ECO:0000256" key="6">
    <source>
        <dbReference type="SAM" id="Phobius"/>
    </source>
</evidence>
<dbReference type="GO" id="GO:0015171">
    <property type="term" value="F:amino acid transmembrane transporter activity"/>
    <property type="evidence" value="ECO:0007669"/>
    <property type="project" value="TreeGrafter"/>
</dbReference>
<proteinExistence type="predicted"/>
<evidence type="ECO:0000256" key="5">
    <source>
        <dbReference type="ARBA" id="ARBA00023136"/>
    </source>
</evidence>
<feature type="transmembrane region" description="Helical" evidence="6">
    <location>
        <begin position="39"/>
        <end position="61"/>
    </location>
</feature>
<evidence type="ECO:0000256" key="4">
    <source>
        <dbReference type="ARBA" id="ARBA00022989"/>
    </source>
</evidence>
<feature type="transmembrane region" description="Helical" evidence="6">
    <location>
        <begin position="145"/>
        <end position="166"/>
    </location>
</feature>